<dbReference type="RefSeq" id="WP_373310556.1">
    <property type="nucleotide sequence ID" value="NZ_BNCJ01000003.1"/>
</dbReference>
<protein>
    <submittedName>
        <fullName evidence="4">Alanine racemase</fullName>
    </submittedName>
</protein>
<gene>
    <name evidence="4" type="ORF">GCM10017056_18550</name>
</gene>
<evidence type="ECO:0000313" key="4">
    <source>
        <dbReference type="EMBL" id="GHF47136.1"/>
    </source>
</evidence>
<comment type="similarity">
    <text evidence="1">Belongs to the DSD1 family.</text>
</comment>
<dbReference type="InterPro" id="IPR029066">
    <property type="entry name" value="PLP-binding_barrel"/>
</dbReference>
<dbReference type="CDD" id="cd06819">
    <property type="entry name" value="PLPDE_III_LS_D-TA"/>
    <property type="match status" value="1"/>
</dbReference>
<evidence type="ECO:0000313" key="5">
    <source>
        <dbReference type="Proteomes" id="UP000626220"/>
    </source>
</evidence>
<proteinExistence type="inferred from homology"/>
<evidence type="ECO:0000256" key="1">
    <source>
        <dbReference type="ARBA" id="ARBA00005323"/>
    </source>
</evidence>
<dbReference type="InterPro" id="IPR042208">
    <property type="entry name" value="D-ser_dehydrat-like_sf"/>
</dbReference>
<organism evidence="4 5">
    <name type="scientific">Seohaeicola zhoushanensis</name>
    <dbReference type="NCBI Taxonomy" id="1569283"/>
    <lineage>
        <taxon>Bacteria</taxon>
        <taxon>Pseudomonadati</taxon>
        <taxon>Pseudomonadota</taxon>
        <taxon>Alphaproteobacteria</taxon>
        <taxon>Rhodobacterales</taxon>
        <taxon>Roseobacteraceae</taxon>
        <taxon>Seohaeicola</taxon>
    </lineage>
</organism>
<sequence>MGMADEFDGLEVGFDIPARPGMAAGEIQTPCLVLDLDALERNLVRMRDFVTAKGMRLRAHAKMHRSVDVARLQIGMGGAVGICCQKVAEAEVFARAGIADILLSNQVRDPAKIDRLARLPLFGGEVSVCVDDLANVAELEAAVRRHGTRLGVLVEIDVGAARCGVATPEAAVDIARAVEAAEGLRFDGVQAYQGALQHVEDHAARAAKFEAALAILRPVIAALGAAGLPPRLVSGGGTGSFRMEAESGLYNELQCGSYAFMDADYGRIRTANGARLDEAEWENALFLLTQVMSQPVPGRAVCDAGLKSQSMESGLPLVVGCEGVTYRGASDEHGTLSDPQGRLKPGDRLRLIPGHCDPTVNLHDWLVGVRGEVVESLWPVSARGRSF</sequence>
<dbReference type="InterPro" id="IPR026956">
    <property type="entry name" value="D-ser_dehydrat-like_dom"/>
</dbReference>
<feature type="domain" description="D-serine dehydratase-like" evidence="3">
    <location>
        <begin position="284"/>
        <end position="370"/>
    </location>
</feature>
<dbReference type="Gene3D" id="3.20.20.10">
    <property type="entry name" value="Alanine racemase"/>
    <property type="match status" value="1"/>
</dbReference>
<evidence type="ECO:0000259" key="3">
    <source>
        <dbReference type="SMART" id="SM01119"/>
    </source>
</evidence>
<evidence type="ECO:0000256" key="2">
    <source>
        <dbReference type="ARBA" id="ARBA00023239"/>
    </source>
</evidence>
<dbReference type="PANTHER" id="PTHR28004:SF2">
    <property type="entry name" value="D-SERINE DEHYDRATASE"/>
    <property type="match status" value="1"/>
</dbReference>
<accession>A0A8J3GXF8</accession>
<dbReference type="InterPro" id="IPR001608">
    <property type="entry name" value="Ala_racemase_N"/>
</dbReference>
<dbReference type="AlphaFoldDB" id="A0A8J3GXF8"/>
<dbReference type="Gene3D" id="2.40.37.20">
    <property type="entry name" value="D-serine dehydratase-like domain"/>
    <property type="match status" value="1"/>
</dbReference>
<dbReference type="Pfam" id="PF14031">
    <property type="entry name" value="D-ser_dehydrat"/>
    <property type="match status" value="1"/>
</dbReference>
<dbReference type="GO" id="GO:0036088">
    <property type="term" value="P:D-serine catabolic process"/>
    <property type="evidence" value="ECO:0007669"/>
    <property type="project" value="TreeGrafter"/>
</dbReference>
<dbReference type="SUPFAM" id="SSF51419">
    <property type="entry name" value="PLP-binding barrel"/>
    <property type="match status" value="1"/>
</dbReference>
<keyword evidence="5" id="KW-1185">Reference proteome</keyword>
<dbReference type="GO" id="GO:0008721">
    <property type="term" value="F:D-serine ammonia-lyase activity"/>
    <property type="evidence" value="ECO:0007669"/>
    <property type="project" value="TreeGrafter"/>
</dbReference>
<reference evidence="4" key="1">
    <citation type="journal article" date="2014" name="Int. J. Syst. Evol. Microbiol.">
        <title>Complete genome sequence of Corynebacterium casei LMG S-19264T (=DSM 44701T), isolated from a smear-ripened cheese.</title>
        <authorList>
            <consortium name="US DOE Joint Genome Institute (JGI-PGF)"/>
            <person name="Walter F."/>
            <person name="Albersmeier A."/>
            <person name="Kalinowski J."/>
            <person name="Ruckert C."/>
        </authorList>
    </citation>
    <scope>NUCLEOTIDE SEQUENCE</scope>
    <source>
        <strain evidence="4">KCTC 42650</strain>
    </source>
</reference>
<reference evidence="4" key="2">
    <citation type="submission" date="2020-09" db="EMBL/GenBank/DDBJ databases">
        <authorList>
            <person name="Sun Q."/>
            <person name="Kim S."/>
        </authorList>
    </citation>
    <scope>NUCLEOTIDE SEQUENCE</scope>
    <source>
        <strain evidence="4">KCTC 42650</strain>
    </source>
</reference>
<dbReference type="PANTHER" id="PTHR28004">
    <property type="entry name" value="ZGC:162816-RELATED"/>
    <property type="match status" value="1"/>
</dbReference>
<dbReference type="Proteomes" id="UP000626220">
    <property type="component" value="Unassembled WGS sequence"/>
</dbReference>
<name>A0A8J3GXF8_9RHOB</name>
<dbReference type="SMART" id="SM01119">
    <property type="entry name" value="D-ser_dehydrat"/>
    <property type="match status" value="1"/>
</dbReference>
<comment type="caution">
    <text evidence="4">The sequence shown here is derived from an EMBL/GenBank/DDBJ whole genome shotgun (WGS) entry which is preliminary data.</text>
</comment>
<dbReference type="EMBL" id="BNCJ01000003">
    <property type="protein sequence ID" value="GHF47136.1"/>
    <property type="molecule type" value="Genomic_DNA"/>
</dbReference>
<dbReference type="Pfam" id="PF01168">
    <property type="entry name" value="Ala_racemase_N"/>
    <property type="match status" value="1"/>
</dbReference>
<keyword evidence="2" id="KW-0456">Lyase</keyword>
<dbReference type="InterPro" id="IPR051466">
    <property type="entry name" value="D-amino_acid_metab_enzyme"/>
</dbReference>